<reference evidence="3" key="1">
    <citation type="submission" date="2016-06" db="UniProtKB">
        <authorList>
            <consortium name="WormBaseParasite"/>
        </authorList>
    </citation>
    <scope>IDENTIFICATION</scope>
</reference>
<keyword evidence="2" id="KW-1185">Reference proteome</keyword>
<dbReference type="EMBL" id="UZAN01046708">
    <property type="protein sequence ID" value="VDP84496.1"/>
    <property type="molecule type" value="Genomic_DNA"/>
</dbReference>
<dbReference type="AlphaFoldDB" id="A0A183APT0"/>
<name>A0A183APT0_9TREM</name>
<sequence length="73" mass="8445">MIRPYGAPDLALPLKLTTGIRTSPAKERLHLHASFNLIYLIQWKVQSSLVLIVKQQQQQLILHRQDHHDITVL</sequence>
<dbReference type="WBParaSite" id="ECPE_0000899301-mRNA-1">
    <property type="protein sequence ID" value="ECPE_0000899301-mRNA-1"/>
    <property type="gene ID" value="ECPE_0000899301"/>
</dbReference>
<evidence type="ECO:0000313" key="1">
    <source>
        <dbReference type="EMBL" id="VDP84496.1"/>
    </source>
</evidence>
<dbReference type="Proteomes" id="UP000272942">
    <property type="component" value="Unassembled WGS sequence"/>
</dbReference>
<reference evidence="1 2" key="2">
    <citation type="submission" date="2018-11" db="EMBL/GenBank/DDBJ databases">
        <authorList>
            <consortium name="Pathogen Informatics"/>
        </authorList>
    </citation>
    <scope>NUCLEOTIDE SEQUENCE [LARGE SCALE GENOMIC DNA]</scope>
    <source>
        <strain evidence="1 2">Egypt</strain>
    </source>
</reference>
<accession>A0A183APT0</accession>
<evidence type="ECO:0000313" key="2">
    <source>
        <dbReference type="Proteomes" id="UP000272942"/>
    </source>
</evidence>
<evidence type="ECO:0000313" key="3">
    <source>
        <dbReference type="WBParaSite" id="ECPE_0000899301-mRNA-1"/>
    </source>
</evidence>
<gene>
    <name evidence="1" type="ORF">ECPE_LOCUS8965</name>
</gene>
<proteinExistence type="predicted"/>
<protein>
    <submittedName>
        <fullName evidence="3">Ovule protein</fullName>
    </submittedName>
</protein>
<organism evidence="3">
    <name type="scientific">Echinostoma caproni</name>
    <dbReference type="NCBI Taxonomy" id="27848"/>
    <lineage>
        <taxon>Eukaryota</taxon>
        <taxon>Metazoa</taxon>
        <taxon>Spiralia</taxon>
        <taxon>Lophotrochozoa</taxon>
        <taxon>Platyhelminthes</taxon>
        <taxon>Trematoda</taxon>
        <taxon>Digenea</taxon>
        <taxon>Plagiorchiida</taxon>
        <taxon>Echinostomata</taxon>
        <taxon>Echinostomatoidea</taxon>
        <taxon>Echinostomatidae</taxon>
        <taxon>Echinostoma</taxon>
    </lineage>
</organism>